<sequence>MQTMRSTRLILQSPSSNCRPLTCPAARVMFLDNHSPTFYTIRRHLQFLDLSHDSFRGGFPSWLLENNTNLAQLILANSSLSGILLLPNQSHLLTNSLGHLKQCH</sequence>
<evidence type="ECO:0000256" key="1">
    <source>
        <dbReference type="ARBA" id="ARBA00009592"/>
    </source>
</evidence>
<evidence type="ECO:0000256" key="2">
    <source>
        <dbReference type="ARBA" id="ARBA00022614"/>
    </source>
</evidence>
<dbReference type="PANTHER" id="PTHR48062:SF21">
    <property type="entry name" value="RECEPTOR-LIKE PROTEIN 12"/>
    <property type="match status" value="1"/>
</dbReference>
<name>A0AAV2CN51_9ROSI</name>
<keyword evidence="2" id="KW-0433">Leucine-rich repeat</keyword>
<comment type="similarity">
    <text evidence="1">Belongs to the RLP family.</text>
</comment>
<evidence type="ECO:0000313" key="4">
    <source>
        <dbReference type="EMBL" id="CAL1357596.1"/>
    </source>
</evidence>
<keyword evidence="5" id="KW-1185">Reference proteome</keyword>
<evidence type="ECO:0000256" key="3">
    <source>
        <dbReference type="ARBA" id="ARBA00022737"/>
    </source>
</evidence>
<protein>
    <submittedName>
        <fullName evidence="4">Uncharacterized protein</fullName>
    </submittedName>
</protein>
<dbReference type="InterPro" id="IPR032675">
    <property type="entry name" value="LRR_dom_sf"/>
</dbReference>
<dbReference type="EMBL" id="OZ034813">
    <property type="protein sequence ID" value="CAL1357596.1"/>
    <property type="molecule type" value="Genomic_DNA"/>
</dbReference>
<dbReference type="InterPro" id="IPR051502">
    <property type="entry name" value="RLP_Defense_Trigger"/>
</dbReference>
<dbReference type="AlphaFoldDB" id="A0AAV2CN51"/>
<reference evidence="4 5" key="1">
    <citation type="submission" date="2024-04" db="EMBL/GenBank/DDBJ databases">
        <authorList>
            <person name="Fracassetti M."/>
        </authorList>
    </citation>
    <scope>NUCLEOTIDE SEQUENCE [LARGE SCALE GENOMIC DNA]</scope>
</reference>
<organism evidence="4 5">
    <name type="scientific">Linum trigynum</name>
    <dbReference type="NCBI Taxonomy" id="586398"/>
    <lineage>
        <taxon>Eukaryota</taxon>
        <taxon>Viridiplantae</taxon>
        <taxon>Streptophyta</taxon>
        <taxon>Embryophyta</taxon>
        <taxon>Tracheophyta</taxon>
        <taxon>Spermatophyta</taxon>
        <taxon>Magnoliopsida</taxon>
        <taxon>eudicotyledons</taxon>
        <taxon>Gunneridae</taxon>
        <taxon>Pentapetalae</taxon>
        <taxon>rosids</taxon>
        <taxon>fabids</taxon>
        <taxon>Malpighiales</taxon>
        <taxon>Linaceae</taxon>
        <taxon>Linum</taxon>
    </lineage>
</organism>
<dbReference type="SUPFAM" id="SSF52058">
    <property type="entry name" value="L domain-like"/>
    <property type="match status" value="1"/>
</dbReference>
<dbReference type="PANTHER" id="PTHR48062">
    <property type="entry name" value="RECEPTOR-LIKE PROTEIN 14"/>
    <property type="match status" value="1"/>
</dbReference>
<keyword evidence="3" id="KW-0677">Repeat</keyword>
<evidence type="ECO:0000313" key="5">
    <source>
        <dbReference type="Proteomes" id="UP001497516"/>
    </source>
</evidence>
<gene>
    <name evidence="4" type="ORF">LTRI10_LOCUS5215</name>
</gene>
<dbReference type="Gene3D" id="3.80.10.10">
    <property type="entry name" value="Ribonuclease Inhibitor"/>
    <property type="match status" value="1"/>
</dbReference>
<proteinExistence type="inferred from homology"/>
<accession>A0AAV2CN51</accession>
<dbReference type="Proteomes" id="UP001497516">
    <property type="component" value="Chromosome 1"/>
</dbReference>